<evidence type="ECO:0000259" key="2">
    <source>
        <dbReference type="PROSITE" id="PS50172"/>
    </source>
</evidence>
<protein>
    <recommendedName>
        <fullName evidence="2">BRCT domain-containing protein</fullName>
    </recommendedName>
</protein>
<comment type="caution">
    <text evidence="3">The sequence shown here is derived from an EMBL/GenBank/DDBJ whole genome shotgun (WGS) entry which is preliminary data.</text>
</comment>
<evidence type="ECO:0000313" key="3">
    <source>
        <dbReference type="EMBL" id="CAG7720110.1"/>
    </source>
</evidence>
<reference evidence="3" key="1">
    <citation type="submission" date="2021-06" db="EMBL/GenBank/DDBJ databases">
        <authorList>
            <person name="Hodson N. C."/>
            <person name="Mongue J. A."/>
            <person name="Jaron S. K."/>
        </authorList>
    </citation>
    <scope>NUCLEOTIDE SEQUENCE</scope>
</reference>
<keyword evidence="4" id="KW-1185">Reference proteome</keyword>
<feature type="region of interest" description="Disordered" evidence="1">
    <location>
        <begin position="105"/>
        <end position="135"/>
    </location>
</feature>
<feature type="compositionally biased region" description="Polar residues" evidence="1">
    <location>
        <begin position="106"/>
        <end position="122"/>
    </location>
</feature>
<dbReference type="PROSITE" id="PS50172">
    <property type="entry name" value="BRCT"/>
    <property type="match status" value="1"/>
</dbReference>
<dbReference type="AlphaFoldDB" id="A0A8J2JMF3"/>
<sequence length="305" mass="35055">MLHTDIHIHFICLAEHRITSKPRAPNPNFYTLFQLLNVLKKMSSTSEESNEEIRELNRLMFGLRSPSQTGKSLHSPIRSDVSLEIRKKRKRPFVKTKTELERIYGSSVNTNTQAKSSKISNRSTHRSKRLQEPVKSKKSQNVVAISASLLRKLFSKVAFSYSGNFEQHLYALLRRGGATHYTTTGPAVTHFIVCAGADDFVVKNVKLWYEDCIQFVQPDWVYECIRKEKLLGPESDNTSFDGETTIQLKEEGDRYVCRVNECDVVPNDASLQVFEESTLKDQREKPELMVFEGSWARFLVIPRHL</sequence>
<gene>
    <name evidence="3" type="ORF">AFUS01_LOCUS9398</name>
</gene>
<dbReference type="EMBL" id="CAJVCH010067446">
    <property type="protein sequence ID" value="CAG7720110.1"/>
    <property type="molecule type" value="Genomic_DNA"/>
</dbReference>
<feature type="domain" description="BRCT" evidence="2">
    <location>
        <begin position="149"/>
        <end position="238"/>
    </location>
</feature>
<dbReference type="Proteomes" id="UP000708208">
    <property type="component" value="Unassembled WGS sequence"/>
</dbReference>
<organism evidence="3 4">
    <name type="scientific">Allacma fusca</name>
    <dbReference type="NCBI Taxonomy" id="39272"/>
    <lineage>
        <taxon>Eukaryota</taxon>
        <taxon>Metazoa</taxon>
        <taxon>Ecdysozoa</taxon>
        <taxon>Arthropoda</taxon>
        <taxon>Hexapoda</taxon>
        <taxon>Collembola</taxon>
        <taxon>Symphypleona</taxon>
        <taxon>Sminthuridae</taxon>
        <taxon>Allacma</taxon>
    </lineage>
</organism>
<evidence type="ECO:0000256" key="1">
    <source>
        <dbReference type="SAM" id="MobiDB-lite"/>
    </source>
</evidence>
<evidence type="ECO:0000313" key="4">
    <source>
        <dbReference type="Proteomes" id="UP000708208"/>
    </source>
</evidence>
<name>A0A8J2JMF3_9HEXA</name>
<dbReference type="InterPro" id="IPR001357">
    <property type="entry name" value="BRCT_dom"/>
</dbReference>
<accession>A0A8J2JMF3</accession>
<proteinExistence type="predicted"/>